<reference evidence="2" key="2">
    <citation type="submission" date="2023-06" db="EMBL/GenBank/DDBJ databases">
        <authorList>
            <person name="Swenson N.G."/>
            <person name="Wegrzyn J.L."/>
            <person name="Mcevoy S.L."/>
        </authorList>
    </citation>
    <scope>NUCLEOTIDE SEQUENCE</scope>
    <source>
        <strain evidence="2">NS2018</strain>
        <tissue evidence="2">Leaf</tissue>
    </source>
</reference>
<feature type="region of interest" description="Disordered" evidence="1">
    <location>
        <begin position="158"/>
        <end position="198"/>
    </location>
</feature>
<proteinExistence type="predicted"/>
<evidence type="ECO:0000256" key="1">
    <source>
        <dbReference type="SAM" id="MobiDB-lite"/>
    </source>
</evidence>
<accession>A0AA39VAP2</accession>
<name>A0AA39VAP2_ACESA</name>
<organism evidence="2 3">
    <name type="scientific">Acer saccharum</name>
    <name type="common">Sugar maple</name>
    <dbReference type="NCBI Taxonomy" id="4024"/>
    <lineage>
        <taxon>Eukaryota</taxon>
        <taxon>Viridiplantae</taxon>
        <taxon>Streptophyta</taxon>
        <taxon>Embryophyta</taxon>
        <taxon>Tracheophyta</taxon>
        <taxon>Spermatophyta</taxon>
        <taxon>Magnoliopsida</taxon>
        <taxon>eudicotyledons</taxon>
        <taxon>Gunneridae</taxon>
        <taxon>Pentapetalae</taxon>
        <taxon>rosids</taxon>
        <taxon>malvids</taxon>
        <taxon>Sapindales</taxon>
        <taxon>Sapindaceae</taxon>
        <taxon>Hippocastanoideae</taxon>
        <taxon>Acereae</taxon>
        <taxon>Acer</taxon>
    </lineage>
</organism>
<gene>
    <name evidence="2" type="ORF">LWI29_006718</name>
</gene>
<comment type="caution">
    <text evidence="2">The sequence shown here is derived from an EMBL/GenBank/DDBJ whole genome shotgun (WGS) entry which is preliminary data.</text>
</comment>
<protein>
    <submittedName>
        <fullName evidence="2">Uncharacterized protein</fullName>
    </submittedName>
</protein>
<evidence type="ECO:0000313" key="3">
    <source>
        <dbReference type="Proteomes" id="UP001168877"/>
    </source>
</evidence>
<dbReference type="Proteomes" id="UP001168877">
    <property type="component" value="Unassembled WGS sequence"/>
</dbReference>
<keyword evidence="3" id="KW-1185">Reference proteome</keyword>
<evidence type="ECO:0000313" key="2">
    <source>
        <dbReference type="EMBL" id="KAK0573341.1"/>
    </source>
</evidence>
<reference evidence="2" key="1">
    <citation type="journal article" date="2022" name="Plant J.">
        <title>Strategies of tolerance reflected in two North American maple genomes.</title>
        <authorList>
            <person name="McEvoy S.L."/>
            <person name="Sezen U.U."/>
            <person name="Trouern-Trend A."/>
            <person name="McMahon S.M."/>
            <person name="Schaberg P.G."/>
            <person name="Yang J."/>
            <person name="Wegrzyn J.L."/>
            <person name="Swenson N.G."/>
        </authorList>
    </citation>
    <scope>NUCLEOTIDE SEQUENCE</scope>
    <source>
        <strain evidence="2">NS2018</strain>
    </source>
</reference>
<dbReference type="EMBL" id="JAUESC010000387">
    <property type="protein sequence ID" value="KAK0573341.1"/>
    <property type="molecule type" value="Genomic_DNA"/>
</dbReference>
<sequence>MLPFQVYVNYANKVFDLQILEPGDCSVISIINDVKKEITGHHVKKEETWELSITFPWNVQRHVLKADEELMFVFEDFECCDKPSIEFDLTLFPLAIEFPEDDVQLLPMMESTGPYAASVSEHEIPSAVSDLKVDIPNSRPPAASVEGYVSDVDNDYEVNENAPTHEDSTSTAYEHFMAPPSTASQQQMAPPKHVRDRR</sequence>
<dbReference type="AlphaFoldDB" id="A0AA39VAP2"/>